<dbReference type="Gene3D" id="3.30.70.1350">
    <property type="entry name" value="Cation efflux protein, cytoplasmic domain"/>
    <property type="match status" value="1"/>
</dbReference>
<evidence type="ECO:0000256" key="4">
    <source>
        <dbReference type="ARBA" id="ARBA00022692"/>
    </source>
</evidence>
<keyword evidence="6 7" id="KW-0472">Membrane</keyword>
<dbReference type="EMBL" id="FTPP01000001">
    <property type="protein sequence ID" value="SIT80593.1"/>
    <property type="molecule type" value="Genomic_DNA"/>
</dbReference>
<gene>
    <name evidence="10" type="ORF">SAMN05444128_0880</name>
</gene>
<organism evidence="10 11">
    <name type="scientific">Pontibacter indicus</name>
    <dbReference type="NCBI Taxonomy" id="1317125"/>
    <lineage>
        <taxon>Bacteria</taxon>
        <taxon>Pseudomonadati</taxon>
        <taxon>Bacteroidota</taxon>
        <taxon>Cytophagia</taxon>
        <taxon>Cytophagales</taxon>
        <taxon>Hymenobacteraceae</taxon>
        <taxon>Pontibacter</taxon>
    </lineage>
</organism>
<feature type="domain" description="Cation efflux protein transmembrane" evidence="8">
    <location>
        <begin position="14"/>
        <end position="205"/>
    </location>
</feature>
<protein>
    <submittedName>
        <fullName evidence="10">Cation diffusion facilitator family transporter</fullName>
    </submittedName>
</protein>
<dbReference type="NCBIfam" id="TIGR01297">
    <property type="entry name" value="CDF"/>
    <property type="match status" value="1"/>
</dbReference>
<evidence type="ECO:0000256" key="5">
    <source>
        <dbReference type="ARBA" id="ARBA00022989"/>
    </source>
</evidence>
<dbReference type="STRING" id="1317125.SAMN05444128_0880"/>
<keyword evidence="11" id="KW-1185">Reference proteome</keyword>
<name>A0A1R3WRM2_9BACT</name>
<dbReference type="OrthoDB" id="9806522at2"/>
<dbReference type="InterPro" id="IPR027469">
    <property type="entry name" value="Cation_efflux_TMD_sf"/>
</dbReference>
<sequence>MLSQQSENIRMQLLVLAVGVLLLLTKFLAYYLTNSNAILTDALESIINVVAGGFSLYSLVLSARPKDHNHPYGHGKIEFVAATLEGSLILVAGGAIIFKSFYNLFEPQVISRLDAGIYLIAVSGIINYVVGYLTERRGNNANSMVLVAGGKHLKTDAYSTAGILVGLLLLYLTGQVWLDSAVAILFGAFICYTGYRILRASLAGIMDEADYELLKRIVRVLNDNRRENWIDIHNLRVIKYGNTLHIDCHLTVPWYLTVLEAHEEVEAVGALVREQIDPDIELFIHTDPCVEVSCSICTKTDCDVRRAPLRKRVEWDLDEVIADKKHAIYTPDSVEKNG</sequence>
<evidence type="ECO:0000256" key="3">
    <source>
        <dbReference type="ARBA" id="ARBA00022448"/>
    </source>
</evidence>
<dbReference type="InterPro" id="IPR002524">
    <property type="entry name" value="Cation_efflux"/>
</dbReference>
<dbReference type="PANTHER" id="PTHR43840">
    <property type="entry name" value="MITOCHONDRIAL METAL TRANSPORTER 1-RELATED"/>
    <property type="match status" value="1"/>
</dbReference>
<dbReference type="GO" id="GO:0015086">
    <property type="term" value="F:cadmium ion transmembrane transporter activity"/>
    <property type="evidence" value="ECO:0007669"/>
    <property type="project" value="TreeGrafter"/>
</dbReference>
<dbReference type="InterPro" id="IPR050291">
    <property type="entry name" value="CDF_Transporter"/>
</dbReference>
<comment type="similarity">
    <text evidence="2">Belongs to the cation diffusion facilitator (CDF) transporter (TC 2.A.4) family.</text>
</comment>
<evidence type="ECO:0000259" key="9">
    <source>
        <dbReference type="Pfam" id="PF16916"/>
    </source>
</evidence>
<dbReference type="GO" id="GO:0015341">
    <property type="term" value="F:zinc efflux antiporter activity"/>
    <property type="evidence" value="ECO:0007669"/>
    <property type="project" value="TreeGrafter"/>
</dbReference>
<dbReference type="Gene3D" id="1.20.1510.10">
    <property type="entry name" value="Cation efflux protein transmembrane domain"/>
    <property type="match status" value="1"/>
</dbReference>
<dbReference type="InterPro" id="IPR027470">
    <property type="entry name" value="Cation_efflux_CTD"/>
</dbReference>
<comment type="subcellular location">
    <subcellularLocation>
        <location evidence="1">Membrane</location>
        <topology evidence="1">Multi-pass membrane protein</topology>
    </subcellularLocation>
</comment>
<dbReference type="InterPro" id="IPR036837">
    <property type="entry name" value="Cation_efflux_CTD_sf"/>
</dbReference>
<dbReference type="GO" id="GO:0005886">
    <property type="term" value="C:plasma membrane"/>
    <property type="evidence" value="ECO:0007669"/>
    <property type="project" value="TreeGrafter"/>
</dbReference>
<keyword evidence="3" id="KW-0813">Transport</keyword>
<dbReference type="InterPro" id="IPR058533">
    <property type="entry name" value="Cation_efflux_TM"/>
</dbReference>
<evidence type="ECO:0000259" key="8">
    <source>
        <dbReference type="Pfam" id="PF01545"/>
    </source>
</evidence>
<feature type="transmembrane region" description="Helical" evidence="7">
    <location>
        <begin position="155"/>
        <end position="174"/>
    </location>
</feature>
<evidence type="ECO:0000256" key="6">
    <source>
        <dbReference type="ARBA" id="ARBA00023136"/>
    </source>
</evidence>
<feature type="transmembrane region" description="Helical" evidence="7">
    <location>
        <begin position="117"/>
        <end position="134"/>
    </location>
</feature>
<dbReference type="SUPFAM" id="SSF160240">
    <property type="entry name" value="Cation efflux protein cytoplasmic domain-like"/>
    <property type="match status" value="1"/>
</dbReference>
<feature type="transmembrane region" description="Helical" evidence="7">
    <location>
        <begin position="45"/>
        <end position="65"/>
    </location>
</feature>
<evidence type="ECO:0000256" key="7">
    <source>
        <dbReference type="SAM" id="Phobius"/>
    </source>
</evidence>
<reference evidence="11" key="1">
    <citation type="submission" date="2017-01" db="EMBL/GenBank/DDBJ databases">
        <authorList>
            <person name="Varghese N."/>
            <person name="Submissions S."/>
        </authorList>
    </citation>
    <scope>NUCLEOTIDE SEQUENCE [LARGE SCALE GENOMIC DNA]</scope>
    <source>
        <strain evidence="11">LP100</strain>
    </source>
</reference>
<dbReference type="SUPFAM" id="SSF161111">
    <property type="entry name" value="Cation efflux protein transmembrane domain-like"/>
    <property type="match status" value="1"/>
</dbReference>
<dbReference type="PANTHER" id="PTHR43840:SF15">
    <property type="entry name" value="MITOCHONDRIAL METAL TRANSPORTER 1-RELATED"/>
    <property type="match status" value="1"/>
</dbReference>
<dbReference type="GO" id="GO:0015093">
    <property type="term" value="F:ferrous iron transmembrane transporter activity"/>
    <property type="evidence" value="ECO:0007669"/>
    <property type="project" value="TreeGrafter"/>
</dbReference>
<evidence type="ECO:0000256" key="1">
    <source>
        <dbReference type="ARBA" id="ARBA00004141"/>
    </source>
</evidence>
<dbReference type="GO" id="GO:0006882">
    <property type="term" value="P:intracellular zinc ion homeostasis"/>
    <property type="evidence" value="ECO:0007669"/>
    <property type="project" value="TreeGrafter"/>
</dbReference>
<dbReference type="Pfam" id="PF16916">
    <property type="entry name" value="ZT_dimer"/>
    <property type="match status" value="1"/>
</dbReference>
<evidence type="ECO:0000313" key="11">
    <source>
        <dbReference type="Proteomes" id="UP000187181"/>
    </source>
</evidence>
<proteinExistence type="inferred from homology"/>
<feature type="domain" description="Cation efflux protein cytoplasmic" evidence="9">
    <location>
        <begin position="212"/>
        <end position="289"/>
    </location>
</feature>
<dbReference type="Pfam" id="PF01545">
    <property type="entry name" value="Cation_efflux"/>
    <property type="match status" value="1"/>
</dbReference>
<keyword evidence="4 7" id="KW-0812">Transmembrane</keyword>
<dbReference type="AlphaFoldDB" id="A0A1R3WRM2"/>
<evidence type="ECO:0000313" key="10">
    <source>
        <dbReference type="EMBL" id="SIT80593.1"/>
    </source>
</evidence>
<keyword evidence="5 7" id="KW-1133">Transmembrane helix</keyword>
<dbReference type="Proteomes" id="UP000187181">
    <property type="component" value="Unassembled WGS sequence"/>
</dbReference>
<feature type="transmembrane region" description="Helical" evidence="7">
    <location>
        <begin position="180"/>
        <end position="198"/>
    </location>
</feature>
<accession>A0A1R3WRM2</accession>
<evidence type="ECO:0000256" key="2">
    <source>
        <dbReference type="ARBA" id="ARBA00008114"/>
    </source>
</evidence>
<feature type="transmembrane region" description="Helical" evidence="7">
    <location>
        <begin position="77"/>
        <end position="97"/>
    </location>
</feature>